<comment type="cofactor">
    <cofactor evidence="1">
        <name>FAD</name>
        <dbReference type="ChEBI" id="CHEBI:57692"/>
    </cofactor>
</comment>
<protein>
    <submittedName>
        <fullName evidence="8">Acyl-CoA dehydrogenase</fullName>
    </submittedName>
</protein>
<evidence type="ECO:0000313" key="8">
    <source>
        <dbReference type="EMBL" id="BCJ85612.1"/>
    </source>
</evidence>
<sequence length="353" mass="38509">MNEMRKMIIDSVTKIMKDFCSKEMINESEHGAWAGQLWKTLAEAGMITVAVSEEVGGTGGDYGDALSILRISGKYSAPIPLAETYMANWLLAELGLPIYEQPLTILPFENNGTIEVRRNANGMTICGTAKNVPWARYAEKLVVMGQSEQEFLVAVIDPDDCIIIPGKNLAGEARDIVELNGVEMQDCPYAAVDGEAVQNKLQSYGALTRSVLMAGALERILELALAYSNERQQFGRSLNRFQAIQQQIAILAGEVAAAGVAADYAVEAFTDAVNPTETIVAKIRIGQAASIAAPIAHQIHGAIGFTDEHVLHQSTRRLWSWRDEFGTESEWAEQLGKRLMNTGAGSLWSFITL</sequence>
<evidence type="ECO:0000256" key="2">
    <source>
        <dbReference type="ARBA" id="ARBA00009347"/>
    </source>
</evidence>
<dbReference type="KEGG" id="eff:skT53_05970"/>
<keyword evidence="3" id="KW-0285">Flavoprotein</keyword>
<name>A0A7I8D8C0_9BACL</name>
<gene>
    <name evidence="8" type="ORF">skT53_05970</name>
</gene>
<dbReference type="Pfam" id="PF02771">
    <property type="entry name" value="Acyl-CoA_dh_N"/>
    <property type="match status" value="1"/>
</dbReference>
<dbReference type="AlphaFoldDB" id="A0A7I8D8C0"/>
<dbReference type="Proteomes" id="UP000593802">
    <property type="component" value="Chromosome"/>
</dbReference>
<dbReference type="InterPro" id="IPR009075">
    <property type="entry name" value="AcylCo_DH/oxidase_C"/>
</dbReference>
<dbReference type="GO" id="GO:0003995">
    <property type="term" value="F:acyl-CoA dehydrogenase activity"/>
    <property type="evidence" value="ECO:0007669"/>
    <property type="project" value="TreeGrafter"/>
</dbReference>
<keyword evidence="5" id="KW-0560">Oxidoreductase</keyword>
<dbReference type="PANTHER" id="PTHR43884">
    <property type="entry name" value="ACYL-COA DEHYDROGENASE"/>
    <property type="match status" value="1"/>
</dbReference>
<dbReference type="SUPFAM" id="SSF47203">
    <property type="entry name" value="Acyl-CoA dehydrogenase C-terminal domain-like"/>
    <property type="match status" value="1"/>
</dbReference>
<dbReference type="RefSeq" id="WP_200759712.1">
    <property type="nucleotide sequence ID" value="NZ_AP023366.1"/>
</dbReference>
<dbReference type="InterPro" id="IPR013786">
    <property type="entry name" value="AcylCoA_DH/ox_N"/>
</dbReference>
<organism evidence="8 9">
    <name type="scientific">Effusibacillus dendaii</name>
    <dbReference type="NCBI Taxonomy" id="2743772"/>
    <lineage>
        <taxon>Bacteria</taxon>
        <taxon>Bacillati</taxon>
        <taxon>Bacillota</taxon>
        <taxon>Bacilli</taxon>
        <taxon>Bacillales</taxon>
        <taxon>Alicyclobacillaceae</taxon>
        <taxon>Effusibacillus</taxon>
    </lineage>
</organism>
<dbReference type="GO" id="GO:0050660">
    <property type="term" value="F:flavin adenine dinucleotide binding"/>
    <property type="evidence" value="ECO:0007669"/>
    <property type="project" value="InterPro"/>
</dbReference>
<dbReference type="Gene3D" id="1.10.540.10">
    <property type="entry name" value="Acyl-CoA dehydrogenase/oxidase, N-terminal domain"/>
    <property type="match status" value="1"/>
</dbReference>
<keyword evidence="4" id="KW-0274">FAD</keyword>
<dbReference type="PANTHER" id="PTHR43884:SF20">
    <property type="entry name" value="ACYL-COA DEHYDROGENASE FADE28"/>
    <property type="match status" value="1"/>
</dbReference>
<dbReference type="InterPro" id="IPR009100">
    <property type="entry name" value="AcylCoA_DH/oxidase_NM_dom_sf"/>
</dbReference>
<evidence type="ECO:0000259" key="7">
    <source>
        <dbReference type="Pfam" id="PF02771"/>
    </source>
</evidence>
<dbReference type="Pfam" id="PF00441">
    <property type="entry name" value="Acyl-CoA_dh_1"/>
    <property type="match status" value="1"/>
</dbReference>
<evidence type="ECO:0000256" key="5">
    <source>
        <dbReference type="ARBA" id="ARBA00023002"/>
    </source>
</evidence>
<reference evidence="8 9" key="1">
    <citation type="submission" date="2020-08" db="EMBL/GenBank/DDBJ databases">
        <title>Complete Genome Sequence of Effusibacillus dendaii Strain skT53, Isolated from Farmland soil.</title>
        <authorList>
            <person name="Konishi T."/>
            <person name="Kawasaki H."/>
        </authorList>
    </citation>
    <scope>NUCLEOTIDE SEQUENCE [LARGE SCALE GENOMIC DNA]</scope>
    <source>
        <strain evidence="9">skT53</strain>
    </source>
</reference>
<dbReference type="SUPFAM" id="SSF56645">
    <property type="entry name" value="Acyl-CoA dehydrogenase NM domain-like"/>
    <property type="match status" value="1"/>
</dbReference>
<dbReference type="Gene3D" id="1.20.140.10">
    <property type="entry name" value="Butyryl-CoA Dehydrogenase, subunit A, domain 3"/>
    <property type="match status" value="1"/>
</dbReference>
<accession>A0A7I8D8C0</accession>
<keyword evidence="9" id="KW-1185">Reference proteome</keyword>
<feature type="domain" description="Acyl-CoA dehydrogenase/oxidase C-terminal" evidence="6">
    <location>
        <begin position="204"/>
        <end position="320"/>
    </location>
</feature>
<comment type="similarity">
    <text evidence="2">Belongs to the acyl-CoA dehydrogenase family.</text>
</comment>
<evidence type="ECO:0000259" key="6">
    <source>
        <dbReference type="Pfam" id="PF00441"/>
    </source>
</evidence>
<feature type="domain" description="Acyl-CoA dehydrogenase/oxidase N-terminal" evidence="7">
    <location>
        <begin position="3"/>
        <end position="95"/>
    </location>
</feature>
<dbReference type="InterPro" id="IPR036250">
    <property type="entry name" value="AcylCo_DH-like_C"/>
</dbReference>
<dbReference type="EMBL" id="AP023366">
    <property type="protein sequence ID" value="BCJ85612.1"/>
    <property type="molecule type" value="Genomic_DNA"/>
</dbReference>
<dbReference type="InterPro" id="IPR037069">
    <property type="entry name" value="AcylCoA_DH/ox_N_sf"/>
</dbReference>
<evidence type="ECO:0000256" key="4">
    <source>
        <dbReference type="ARBA" id="ARBA00022827"/>
    </source>
</evidence>
<proteinExistence type="inferred from homology"/>
<evidence type="ECO:0000313" key="9">
    <source>
        <dbReference type="Proteomes" id="UP000593802"/>
    </source>
</evidence>
<evidence type="ECO:0000256" key="1">
    <source>
        <dbReference type="ARBA" id="ARBA00001974"/>
    </source>
</evidence>
<evidence type="ECO:0000256" key="3">
    <source>
        <dbReference type="ARBA" id="ARBA00022630"/>
    </source>
</evidence>